<sequence>MKGTRRSLKRKDPPSIWTGREQLPISEPSDEETPGNEDDDSIIRHPKLHLGFEPEDEAPKNEDDKLSNLDTIVDLGFEGSEEVVQTVPSTMDDTSWIRVGPQPVKAHCPDVRSAPTKFAHFKVLRTGKHVLKLMDRHLPGVIGDELTGSADRITQYVEANLSDSSAISVMGLCDYTGENISWSPGARSPSIEAVYTFVDVNNKHLYHASPNIGVVMVSLNVAKKTQPILVLPVISTCRVAKPADYELNIS</sequence>
<dbReference type="EMBL" id="NKCK01000130">
    <property type="protein sequence ID" value="RSL97085.1"/>
    <property type="molecule type" value="Genomic_DNA"/>
</dbReference>
<comment type="caution">
    <text evidence="2">The sequence shown here is derived from an EMBL/GenBank/DDBJ whole genome shotgun (WGS) entry which is preliminary data.</text>
</comment>
<dbReference type="AlphaFoldDB" id="A0A428T4Y0"/>
<evidence type="ECO:0000313" key="2">
    <source>
        <dbReference type="EMBL" id="RSL97085.1"/>
    </source>
</evidence>
<feature type="region of interest" description="Disordered" evidence="1">
    <location>
        <begin position="1"/>
        <end position="65"/>
    </location>
</feature>
<evidence type="ECO:0000313" key="3">
    <source>
        <dbReference type="Proteomes" id="UP000287144"/>
    </source>
</evidence>
<accession>A0A428T4Y0</accession>
<feature type="compositionally biased region" description="Acidic residues" evidence="1">
    <location>
        <begin position="28"/>
        <end position="40"/>
    </location>
</feature>
<dbReference type="Proteomes" id="UP000287144">
    <property type="component" value="Unassembled WGS sequence"/>
</dbReference>
<keyword evidence="3" id="KW-1185">Reference proteome</keyword>
<organism evidence="2 3">
    <name type="scientific">Fusarium oligoseptatum</name>
    <dbReference type="NCBI Taxonomy" id="2604345"/>
    <lineage>
        <taxon>Eukaryota</taxon>
        <taxon>Fungi</taxon>
        <taxon>Dikarya</taxon>
        <taxon>Ascomycota</taxon>
        <taxon>Pezizomycotina</taxon>
        <taxon>Sordariomycetes</taxon>
        <taxon>Hypocreomycetidae</taxon>
        <taxon>Hypocreales</taxon>
        <taxon>Nectriaceae</taxon>
        <taxon>Fusarium</taxon>
        <taxon>Fusarium solani species complex</taxon>
    </lineage>
</organism>
<gene>
    <name evidence="2" type="ORF">CEP52_011094</name>
</gene>
<dbReference type="STRING" id="1325735.A0A428T4Y0"/>
<name>A0A428T4Y0_9HYPO</name>
<proteinExistence type="predicted"/>
<evidence type="ECO:0000256" key="1">
    <source>
        <dbReference type="SAM" id="MobiDB-lite"/>
    </source>
</evidence>
<protein>
    <submittedName>
        <fullName evidence="2">Uncharacterized protein</fullName>
    </submittedName>
</protein>
<reference evidence="2 3" key="1">
    <citation type="submission" date="2017-06" db="EMBL/GenBank/DDBJ databases">
        <title>Comparative genomic analysis of Ambrosia Fusariam Clade fungi.</title>
        <authorList>
            <person name="Stajich J.E."/>
            <person name="Carrillo J."/>
            <person name="Kijimoto T."/>
            <person name="Eskalen A."/>
            <person name="O'Donnell K."/>
            <person name="Kasson M."/>
        </authorList>
    </citation>
    <scope>NUCLEOTIDE SEQUENCE [LARGE SCALE GENOMIC DNA]</scope>
    <source>
        <strain evidence="2 3">NRRL62579</strain>
    </source>
</reference>